<evidence type="ECO:0000256" key="2">
    <source>
        <dbReference type="ARBA" id="ARBA00022723"/>
    </source>
</evidence>
<dbReference type="InterPro" id="IPR008906">
    <property type="entry name" value="HATC_C_dom"/>
</dbReference>
<dbReference type="SMART" id="SM00614">
    <property type="entry name" value="ZnF_BED"/>
    <property type="match status" value="1"/>
</dbReference>
<dbReference type="InterPro" id="IPR036236">
    <property type="entry name" value="Znf_C2H2_sf"/>
</dbReference>
<organism evidence="13 14">
    <name type="scientific">Acrobeloides nanus</name>
    <dbReference type="NCBI Taxonomy" id="290746"/>
    <lineage>
        <taxon>Eukaryota</taxon>
        <taxon>Metazoa</taxon>
        <taxon>Ecdysozoa</taxon>
        <taxon>Nematoda</taxon>
        <taxon>Chromadorea</taxon>
        <taxon>Rhabditida</taxon>
        <taxon>Tylenchina</taxon>
        <taxon>Cephalobomorpha</taxon>
        <taxon>Cephaloboidea</taxon>
        <taxon>Cephalobidae</taxon>
        <taxon>Acrobeloides</taxon>
    </lineage>
</organism>
<dbReference type="WBParaSite" id="ACRNAN_scaffold7120.g17689.t1">
    <property type="protein sequence ID" value="ACRNAN_scaffold7120.g17689.t1"/>
    <property type="gene ID" value="ACRNAN_scaffold7120.g17689"/>
</dbReference>
<dbReference type="PANTHER" id="PTHR46481:SF10">
    <property type="entry name" value="ZINC FINGER BED DOMAIN-CONTAINING PROTEIN 39"/>
    <property type="match status" value="1"/>
</dbReference>
<reference evidence="14" key="1">
    <citation type="submission" date="2022-11" db="UniProtKB">
        <authorList>
            <consortium name="WormBaseParasite"/>
        </authorList>
    </citation>
    <scope>IDENTIFICATION</scope>
</reference>
<feature type="domain" description="BED-type" evidence="12">
    <location>
        <begin position="6"/>
        <end position="62"/>
    </location>
</feature>
<dbReference type="SUPFAM" id="SSF53098">
    <property type="entry name" value="Ribonuclease H-like"/>
    <property type="match status" value="1"/>
</dbReference>
<evidence type="ECO:0000256" key="9">
    <source>
        <dbReference type="PROSITE-ProRule" id="PRU00027"/>
    </source>
</evidence>
<keyword evidence="7" id="KW-0804">Transcription</keyword>
<evidence type="ECO:0000256" key="5">
    <source>
        <dbReference type="ARBA" id="ARBA00023015"/>
    </source>
</evidence>
<name>A0A914EBZ9_9BILA</name>
<dbReference type="InterPro" id="IPR003656">
    <property type="entry name" value="Znf_BED"/>
</dbReference>
<keyword evidence="6" id="KW-0238">DNA-binding</keyword>
<evidence type="ECO:0000256" key="7">
    <source>
        <dbReference type="ARBA" id="ARBA00023163"/>
    </source>
</evidence>
<keyword evidence="8" id="KW-0539">Nucleus</keyword>
<keyword evidence="13" id="KW-1185">Reference proteome</keyword>
<protein>
    <submittedName>
        <fullName evidence="14">BED-type domain-containing protein</fullName>
    </submittedName>
</protein>
<dbReference type="PROSITE" id="PS50808">
    <property type="entry name" value="ZF_BED"/>
    <property type="match status" value="1"/>
</dbReference>
<dbReference type="GO" id="GO:0003677">
    <property type="term" value="F:DNA binding"/>
    <property type="evidence" value="ECO:0007669"/>
    <property type="project" value="UniProtKB-KW"/>
</dbReference>
<dbReference type="InterPro" id="IPR052035">
    <property type="entry name" value="ZnF_BED_domain_contain"/>
</dbReference>
<evidence type="ECO:0000313" key="14">
    <source>
        <dbReference type="WBParaSite" id="ACRNAN_scaffold7120.g17689.t1"/>
    </source>
</evidence>
<dbReference type="GO" id="GO:0005634">
    <property type="term" value="C:nucleus"/>
    <property type="evidence" value="ECO:0007669"/>
    <property type="project" value="UniProtKB-SubCell"/>
</dbReference>
<dbReference type="SUPFAM" id="SSF57667">
    <property type="entry name" value="beta-beta-alpha zinc fingers"/>
    <property type="match status" value="1"/>
</dbReference>
<keyword evidence="2" id="KW-0479">Metal-binding</keyword>
<dbReference type="AlphaFoldDB" id="A0A914EBZ9"/>
<keyword evidence="10" id="KW-0175">Coiled coil</keyword>
<dbReference type="Pfam" id="PF02892">
    <property type="entry name" value="zf-BED"/>
    <property type="match status" value="1"/>
</dbReference>
<keyword evidence="5" id="KW-0805">Transcription regulation</keyword>
<accession>A0A914EBZ9</accession>
<dbReference type="Pfam" id="PF05699">
    <property type="entry name" value="Dimer_Tnp_hAT"/>
    <property type="match status" value="1"/>
</dbReference>
<evidence type="ECO:0000256" key="6">
    <source>
        <dbReference type="ARBA" id="ARBA00023125"/>
    </source>
</evidence>
<evidence type="ECO:0000256" key="3">
    <source>
        <dbReference type="ARBA" id="ARBA00022771"/>
    </source>
</evidence>
<evidence type="ECO:0000256" key="8">
    <source>
        <dbReference type="ARBA" id="ARBA00023242"/>
    </source>
</evidence>
<evidence type="ECO:0000259" key="12">
    <source>
        <dbReference type="PROSITE" id="PS50808"/>
    </source>
</evidence>
<evidence type="ECO:0000256" key="11">
    <source>
        <dbReference type="SAM" id="MobiDB-lite"/>
    </source>
</evidence>
<dbReference type="PANTHER" id="PTHR46481">
    <property type="entry name" value="ZINC FINGER BED DOMAIN-CONTAINING PROTEIN 4"/>
    <property type="match status" value="1"/>
</dbReference>
<evidence type="ECO:0000313" key="13">
    <source>
        <dbReference type="Proteomes" id="UP000887540"/>
    </source>
</evidence>
<evidence type="ECO:0000256" key="4">
    <source>
        <dbReference type="ARBA" id="ARBA00022833"/>
    </source>
</evidence>
<feature type="region of interest" description="Disordered" evidence="11">
    <location>
        <begin position="565"/>
        <end position="584"/>
    </location>
</feature>
<proteinExistence type="predicted"/>
<dbReference type="GO" id="GO:0046983">
    <property type="term" value="F:protein dimerization activity"/>
    <property type="evidence" value="ECO:0007669"/>
    <property type="project" value="InterPro"/>
</dbReference>
<dbReference type="Proteomes" id="UP000887540">
    <property type="component" value="Unplaced"/>
</dbReference>
<evidence type="ECO:0000256" key="10">
    <source>
        <dbReference type="SAM" id="Coils"/>
    </source>
</evidence>
<sequence>MTRGSFDTSPVWDYFTKVDATKAQCKLCKSLNIETIMSRASGQTTSLATHLKAAHEVVYKEYLKKSEQKKRKLEDNKKKCDEEAKKMKTQASNFFRRRSSSVGSIENVEEQVSSSTNLRSDASKSMETLPTLIGAWKQDGPKTLRTNRLILEMIVQDLLPFNHVENTGFRNLIKFLAPAYDMPHRNYFSTKELEACYDEVFAHVKKEISLADFISFTTDGWTASNMKTAILALTAHLLSDQMEPKYRSYVLAAPPLKERHTAENMAKELEKVMQLYEIDKDKVVLVLRDGHTAMIKMASLLEFASFHCFLHIINLCVNDGLYEQETIKKLLEKCKKLVRKVRKSPTLRRDLKAAQKLMELPEHVLIKNTEIRWNSSYEMLNRLEEQRDAVDALCLQHDKLPFILSEEWNVIQMLTQILKPFYDTTIQLQSRNEGISAVVPTYVSLLFTLEVNLATAGLSQMRNKIVAGLKKRMNGWDNNKYLLLSTMLDPRYKLDFFKDKVVKERAKQMLVSEAETMAISIYGMPEEESFDQTVPEISSSFYSMLEAFRTNVDADNPIVSRSSNLNADNPIAPGSSNSNPLSCNPSSVEKINPIEKAHVVIAEYLSTKCISITSNPYKFWQKAPENWKILTKLAKKYLCPPLSTVESERLFSIAGQIMTPLRSLLGDDKLEKLLFLHYNLPKCNNTY</sequence>
<evidence type="ECO:0000256" key="1">
    <source>
        <dbReference type="ARBA" id="ARBA00004123"/>
    </source>
</evidence>
<feature type="compositionally biased region" description="Low complexity" evidence="11">
    <location>
        <begin position="573"/>
        <end position="584"/>
    </location>
</feature>
<dbReference type="SUPFAM" id="SSF140996">
    <property type="entry name" value="Hermes dimerisation domain"/>
    <property type="match status" value="1"/>
</dbReference>
<dbReference type="GO" id="GO:0009791">
    <property type="term" value="P:post-embryonic development"/>
    <property type="evidence" value="ECO:0007669"/>
    <property type="project" value="UniProtKB-ARBA"/>
</dbReference>
<keyword evidence="4" id="KW-0862">Zinc</keyword>
<dbReference type="InterPro" id="IPR012337">
    <property type="entry name" value="RNaseH-like_sf"/>
</dbReference>
<dbReference type="GO" id="GO:0008270">
    <property type="term" value="F:zinc ion binding"/>
    <property type="evidence" value="ECO:0007669"/>
    <property type="project" value="UniProtKB-KW"/>
</dbReference>
<comment type="subcellular location">
    <subcellularLocation>
        <location evidence="1">Nucleus</location>
    </subcellularLocation>
</comment>
<feature type="coiled-coil region" evidence="10">
    <location>
        <begin position="59"/>
        <end position="90"/>
    </location>
</feature>
<keyword evidence="3 9" id="KW-0863">Zinc-finger</keyword>